<evidence type="ECO:0000256" key="1">
    <source>
        <dbReference type="ARBA" id="ARBA00004370"/>
    </source>
</evidence>
<evidence type="ECO:0000259" key="3">
    <source>
        <dbReference type="Pfam" id="PF00144"/>
    </source>
</evidence>
<evidence type="ECO:0000256" key="2">
    <source>
        <dbReference type="ARBA" id="ARBA00023136"/>
    </source>
</evidence>
<reference evidence="4 7" key="2">
    <citation type="submission" date="2022-05" db="EMBL/GenBank/DDBJ databases">
        <title>Genome Sequencing of Bee-Associated Microbes.</title>
        <authorList>
            <person name="Dunlap C."/>
        </authorList>
    </citation>
    <scope>NUCLEOTIDE SEQUENCE [LARGE SCALE GENOMIC DNA]</scope>
    <source>
        <strain evidence="4 7">NRRL B-14613</strain>
    </source>
</reference>
<dbReference type="PANTHER" id="PTHR46825:SF11">
    <property type="entry name" value="PENICILLIN-BINDING PROTEIN 4"/>
    <property type="match status" value="1"/>
</dbReference>
<dbReference type="Proteomes" id="UP000315377">
    <property type="component" value="Chromosome"/>
</dbReference>
<dbReference type="EMBL" id="JAMDMM010000021">
    <property type="protein sequence ID" value="MCY9607751.1"/>
    <property type="molecule type" value="Genomic_DNA"/>
</dbReference>
<dbReference type="SUPFAM" id="SSF56601">
    <property type="entry name" value="beta-lactamase/transpeptidase-like"/>
    <property type="match status" value="1"/>
</dbReference>
<evidence type="ECO:0000313" key="7">
    <source>
        <dbReference type="Proteomes" id="UP001209276"/>
    </source>
</evidence>
<evidence type="ECO:0000313" key="4">
    <source>
        <dbReference type="EMBL" id="MCY9607751.1"/>
    </source>
</evidence>
<reference evidence="5 6" key="1">
    <citation type="submission" date="2019-07" db="EMBL/GenBank/DDBJ databases">
        <title>Paenibacillus thiaminolyticus NRRL B-4156.</title>
        <authorList>
            <person name="Hehnly C."/>
            <person name="Zhang L."/>
        </authorList>
    </citation>
    <scope>NUCLEOTIDE SEQUENCE [LARGE SCALE GENOMIC DNA]</scope>
    <source>
        <strain evidence="5 6">NRRL B-4156</strain>
    </source>
</reference>
<dbReference type="InterPro" id="IPR001466">
    <property type="entry name" value="Beta-lactam-related"/>
</dbReference>
<feature type="domain" description="Beta-lactamase-related" evidence="3">
    <location>
        <begin position="24"/>
        <end position="312"/>
    </location>
</feature>
<dbReference type="Gene3D" id="3.40.710.10">
    <property type="entry name" value="DD-peptidase/beta-lactamase superfamily"/>
    <property type="match status" value="1"/>
</dbReference>
<keyword evidence="2" id="KW-0472">Membrane</keyword>
<dbReference type="AlphaFoldDB" id="A0AAP9DTW4"/>
<proteinExistence type="predicted"/>
<dbReference type="GeneID" id="76996688"/>
<dbReference type="GO" id="GO:0016020">
    <property type="term" value="C:membrane"/>
    <property type="evidence" value="ECO:0007669"/>
    <property type="project" value="UniProtKB-SubCell"/>
</dbReference>
<dbReference type="Proteomes" id="UP001209276">
    <property type="component" value="Unassembled WGS sequence"/>
</dbReference>
<sequence length="437" mass="48931">MNSISIEERLRHWAEAYERNGYLHGSILVAMKGRILLNEGFGMANWEHQVPNRPSTAFRIGSITKSFTAMCIFQLHERGKLSIDDAIGKYIPDYPYGERITIYHCLTNSSGIPNYTSFSDFWPHTMRLPETLDRLIESFSGLDLEFEPGSRFGYSNSGYALLTAIIANVSGLSYADYVEEHICRPLGLRHTGCDEGIQVIPGLAAGYSWWERPIHAAYADMSFPLGAYGMYSTTEDLLAWDAALSSGRLLSRELTEKMFAPLHGSYACGWMISELFGRRCVNHFGDISGYYSDLLRLPDQDAAIIVLSNMNVVPVTQVSRELAKILFEKPVSLPLPAVPVSFTEVGSVAGKYAMDKEPFPVLDISVKQGELYLTVPKMYGVSYKFKLIPVHYDGNHATFVTEMIHERLQFSASQTGEFGCVEYTDCCGARHTAHRVE</sequence>
<organism evidence="5 6">
    <name type="scientific">Paenibacillus thiaminolyticus</name>
    <name type="common">Bacillus thiaminolyticus</name>
    <dbReference type="NCBI Taxonomy" id="49283"/>
    <lineage>
        <taxon>Bacteria</taxon>
        <taxon>Bacillati</taxon>
        <taxon>Bacillota</taxon>
        <taxon>Bacilli</taxon>
        <taxon>Bacillales</taxon>
        <taxon>Paenibacillaceae</taxon>
        <taxon>Paenibacillus</taxon>
    </lineage>
</organism>
<keyword evidence="7" id="KW-1185">Reference proteome</keyword>
<dbReference type="InterPro" id="IPR012338">
    <property type="entry name" value="Beta-lactam/transpept-like"/>
</dbReference>
<gene>
    <name evidence="5" type="ORF">FLT43_11990</name>
    <name evidence="4" type="ORF">M5W83_11405</name>
</gene>
<evidence type="ECO:0000313" key="6">
    <source>
        <dbReference type="Proteomes" id="UP000315377"/>
    </source>
</evidence>
<dbReference type="RefSeq" id="WP_087444695.1">
    <property type="nucleotide sequence ID" value="NZ_CABMNB010000047.1"/>
</dbReference>
<evidence type="ECO:0000313" key="5">
    <source>
        <dbReference type="EMBL" id="QDM44129.1"/>
    </source>
</evidence>
<name>A0AAP9DTW4_PANTH</name>
<dbReference type="EMBL" id="CP041405">
    <property type="protein sequence ID" value="QDM44129.1"/>
    <property type="molecule type" value="Genomic_DNA"/>
</dbReference>
<dbReference type="InterPro" id="IPR050491">
    <property type="entry name" value="AmpC-like"/>
</dbReference>
<dbReference type="PANTHER" id="PTHR46825">
    <property type="entry name" value="D-ALANYL-D-ALANINE-CARBOXYPEPTIDASE/ENDOPEPTIDASE AMPH"/>
    <property type="match status" value="1"/>
</dbReference>
<protein>
    <submittedName>
        <fullName evidence="5">Beta-lactamase family protein</fullName>
    </submittedName>
</protein>
<comment type="subcellular location">
    <subcellularLocation>
        <location evidence="1">Membrane</location>
    </subcellularLocation>
</comment>
<dbReference type="Pfam" id="PF00144">
    <property type="entry name" value="Beta-lactamase"/>
    <property type="match status" value="1"/>
</dbReference>
<accession>A0AAP9DTW4</accession>